<dbReference type="AlphaFoldDB" id="A0A8E1C1L5"/>
<dbReference type="EMBL" id="JANF02000085">
    <property type="protein sequence ID" value="KER35078.1"/>
    <property type="molecule type" value="Genomic_DNA"/>
</dbReference>
<name>A0A8E1C1L5_9SPHN</name>
<organism evidence="1 2">
    <name type="scientific">Sphingobium indicum F2</name>
    <dbReference type="NCBI Taxonomy" id="1450518"/>
    <lineage>
        <taxon>Bacteria</taxon>
        <taxon>Pseudomonadati</taxon>
        <taxon>Pseudomonadota</taxon>
        <taxon>Alphaproteobacteria</taxon>
        <taxon>Sphingomonadales</taxon>
        <taxon>Sphingomonadaceae</taxon>
        <taxon>Sphingobium</taxon>
    </lineage>
</organism>
<dbReference type="Proteomes" id="UP000028135">
    <property type="component" value="Unassembled WGS sequence"/>
</dbReference>
<evidence type="ECO:0000313" key="1">
    <source>
        <dbReference type="EMBL" id="KER35078.1"/>
    </source>
</evidence>
<reference evidence="1 2" key="1">
    <citation type="submission" date="2014-05" db="EMBL/GenBank/DDBJ databases">
        <title>Genome Announcement of Sphingobium lucknowense F2.</title>
        <authorList>
            <person name="Lal R."/>
            <person name="Negi V."/>
            <person name="Lata P."/>
            <person name="Sangwan N."/>
            <person name="Gupta S.K."/>
            <person name="Rao D.L.N."/>
            <person name="Das S."/>
        </authorList>
    </citation>
    <scope>NUCLEOTIDE SEQUENCE [LARGE SCALE GENOMIC DNA]</scope>
    <source>
        <strain evidence="1 2">F2</strain>
    </source>
</reference>
<comment type="caution">
    <text evidence="1">The sequence shown here is derived from an EMBL/GenBank/DDBJ whole genome shotgun (WGS) entry which is preliminary data.</text>
</comment>
<protein>
    <submittedName>
        <fullName evidence="1">Uncharacterized protein</fullName>
    </submittedName>
</protein>
<gene>
    <name evidence="1" type="ORF">AL00_18080</name>
</gene>
<proteinExistence type="predicted"/>
<accession>A0A8E1C1L5</accession>
<evidence type="ECO:0000313" key="2">
    <source>
        <dbReference type="Proteomes" id="UP000028135"/>
    </source>
</evidence>
<sequence>MVKLELLPLVRDGLKAGGSFFLAPLKAPAPRSPRSIHSIKIAILALQQMVLVSEQCGSYPNIIAKINRLAGASVQSASKFGKFVALHFRFRWLGGFLSGSMEVGLKVGVFAVKLACKGGCEIKEIDIGVIIPISDEAPAFTN</sequence>